<evidence type="ECO:0000313" key="1">
    <source>
        <dbReference type="EMBL" id="CAG8977483.1"/>
    </source>
</evidence>
<gene>
    <name evidence="1" type="ORF">HYALB_00013038</name>
</gene>
<organism evidence="1 2">
    <name type="scientific">Hymenoscyphus albidus</name>
    <dbReference type="NCBI Taxonomy" id="595503"/>
    <lineage>
        <taxon>Eukaryota</taxon>
        <taxon>Fungi</taxon>
        <taxon>Dikarya</taxon>
        <taxon>Ascomycota</taxon>
        <taxon>Pezizomycotina</taxon>
        <taxon>Leotiomycetes</taxon>
        <taxon>Helotiales</taxon>
        <taxon>Helotiaceae</taxon>
        <taxon>Hymenoscyphus</taxon>
    </lineage>
</organism>
<dbReference type="Proteomes" id="UP000701801">
    <property type="component" value="Unassembled WGS sequence"/>
</dbReference>
<keyword evidence="2" id="KW-1185">Reference proteome</keyword>
<dbReference type="EMBL" id="CAJVRM010000220">
    <property type="protein sequence ID" value="CAG8977483.1"/>
    <property type="molecule type" value="Genomic_DNA"/>
</dbReference>
<sequence>MSRHPQMRDICQQRKERGTLRHMCPLSIISLYCVALVDAAVAHHVKPYFDSLAVSIHQHACEPLFGAENRRALEVRYKFIAQPVPPKSVALLLVNEGWQTLDVQ</sequence>
<protein>
    <submittedName>
        <fullName evidence="1">Uncharacterized protein</fullName>
    </submittedName>
</protein>
<proteinExistence type="predicted"/>
<evidence type="ECO:0000313" key="2">
    <source>
        <dbReference type="Proteomes" id="UP000701801"/>
    </source>
</evidence>
<accession>A0A9N9LNG0</accession>
<name>A0A9N9LNG0_9HELO</name>
<reference evidence="1" key="1">
    <citation type="submission" date="2021-07" db="EMBL/GenBank/DDBJ databases">
        <authorList>
            <person name="Durling M."/>
        </authorList>
    </citation>
    <scope>NUCLEOTIDE SEQUENCE</scope>
</reference>
<comment type="caution">
    <text evidence="1">The sequence shown here is derived from an EMBL/GenBank/DDBJ whole genome shotgun (WGS) entry which is preliminary data.</text>
</comment>
<dbReference type="AlphaFoldDB" id="A0A9N9LNG0"/>